<evidence type="ECO:0008006" key="3">
    <source>
        <dbReference type="Google" id="ProtNLM"/>
    </source>
</evidence>
<dbReference type="Proteomes" id="UP001500503">
    <property type="component" value="Unassembled WGS sequence"/>
</dbReference>
<evidence type="ECO:0000313" key="1">
    <source>
        <dbReference type="EMBL" id="GAA4502343.1"/>
    </source>
</evidence>
<evidence type="ECO:0000313" key="2">
    <source>
        <dbReference type="Proteomes" id="UP001500503"/>
    </source>
</evidence>
<name>A0ABP8QEY2_9ACTN</name>
<protein>
    <recommendedName>
        <fullName evidence="3">XRE family transcriptional regulator</fullName>
    </recommendedName>
</protein>
<keyword evidence="2" id="KW-1185">Reference proteome</keyword>
<comment type="caution">
    <text evidence="1">The sequence shown here is derived from an EMBL/GenBank/DDBJ whole genome shotgun (WGS) entry which is preliminary data.</text>
</comment>
<dbReference type="RefSeq" id="WP_345468644.1">
    <property type="nucleotide sequence ID" value="NZ_BAABHF010000027.1"/>
</dbReference>
<accession>A0ABP8QEY2</accession>
<dbReference type="EMBL" id="BAABHF010000027">
    <property type="protein sequence ID" value="GAA4502343.1"/>
    <property type="molecule type" value="Genomic_DNA"/>
</dbReference>
<reference evidence="2" key="1">
    <citation type="journal article" date="2019" name="Int. J. Syst. Evol. Microbiol.">
        <title>The Global Catalogue of Microorganisms (GCM) 10K type strain sequencing project: providing services to taxonomists for standard genome sequencing and annotation.</title>
        <authorList>
            <consortium name="The Broad Institute Genomics Platform"/>
            <consortium name="The Broad Institute Genome Sequencing Center for Infectious Disease"/>
            <person name="Wu L."/>
            <person name="Ma J."/>
        </authorList>
    </citation>
    <scope>NUCLEOTIDE SEQUENCE [LARGE SCALE GENOMIC DNA]</scope>
    <source>
        <strain evidence="2">JCM 17933</strain>
    </source>
</reference>
<sequence length="142" mass="15469">MAHLRGVTALLEGNGRDPLRPRLAKLTGETAVLAGWTAWDLGEPIHSARMYRIVELAAREASDPVVVACANTYRSYATHGPTSHEDARRLLPDARQCLPADGDHATRAWVLGREAEEAAAIGDPMAKELIKQAVEAFHRARP</sequence>
<organism evidence="1 2">
    <name type="scientific">Actinoallomurus oryzae</name>
    <dbReference type="NCBI Taxonomy" id="502180"/>
    <lineage>
        <taxon>Bacteria</taxon>
        <taxon>Bacillati</taxon>
        <taxon>Actinomycetota</taxon>
        <taxon>Actinomycetes</taxon>
        <taxon>Streptosporangiales</taxon>
        <taxon>Thermomonosporaceae</taxon>
        <taxon>Actinoallomurus</taxon>
    </lineage>
</organism>
<gene>
    <name evidence="1" type="ORF">GCM10023191_053750</name>
</gene>
<proteinExistence type="predicted"/>